<evidence type="ECO:0000256" key="1">
    <source>
        <dbReference type="ARBA" id="ARBA00022679"/>
    </source>
</evidence>
<evidence type="ECO:0000313" key="4">
    <source>
        <dbReference type="EMBL" id="POF63116.1"/>
    </source>
</evidence>
<dbReference type="GO" id="GO:0016747">
    <property type="term" value="F:acyltransferase activity, transferring groups other than amino-acyl groups"/>
    <property type="evidence" value="ECO:0007669"/>
    <property type="project" value="InterPro"/>
</dbReference>
<dbReference type="EMBL" id="POTC01000011">
    <property type="protein sequence ID" value="POF63116.1"/>
    <property type="molecule type" value="Genomic_DNA"/>
</dbReference>
<dbReference type="InterPro" id="IPR016181">
    <property type="entry name" value="Acyl_CoA_acyltransferase"/>
</dbReference>
<keyword evidence="2" id="KW-0012">Acyltransferase</keyword>
<dbReference type="Pfam" id="PF00583">
    <property type="entry name" value="Acetyltransf_1"/>
    <property type="match status" value="1"/>
</dbReference>
<dbReference type="InterPro" id="IPR050832">
    <property type="entry name" value="Bact_Acetyltransf"/>
</dbReference>
<keyword evidence="1" id="KW-0808">Transferase</keyword>
<proteinExistence type="predicted"/>
<accession>A0A2S3W2P2</accession>
<dbReference type="PANTHER" id="PTHR43877:SF2">
    <property type="entry name" value="AMINOALKYLPHOSPHONATE N-ACETYLTRANSFERASE-RELATED"/>
    <property type="match status" value="1"/>
</dbReference>
<sequence>MVKMTAQWRPLYHADLPDVQVLAAQIHPAYPEDMAVFAERLALCPAGCHGLDGGKKTLAGYLLSHPWHLRHPPRLNMLLHALPPDPDCWYVHDIAIAPALRGQGAATRALALLERAARRAGLRRIALMATQQAVGFWRRQGFTPVPAAMEAAASYGDGAMPMSRAVPDMGS</sequence>
<evidence type="ECO:0000313" key="5">
    <source>
        <dbReference type="Proteomes" id="UP000237344"/>
    </source>
</evidence>
<dbReference type="CDD" id="cd04301">
    <property type="entry name" value="NAT_SF"/>
    <property type="match status" value="1"/>
</dbReference>
<feature type="domain" description="N-acetyltransferase" evidence="3">
    <location>
        <begin position="6"/>
        <end position="167"/>
    </location>
</feature>
<dbReference type="PANTHER" id="PTHR43877">
    <property type="entry name" value="AMINOALKYLPHOSPHONATE N-ACETYLTRANSFERASE-RELATED-RELATED"/>
    <property type="match status" value="1"/>
</dbReference>
<name>A0A2S3W2P2_9PROT</name>
<evidence type="ECO:0000259" key="3">
    <source>
        <dbReference type="PROSITE" id="PS51186"/>
    </source>
</evidence>
<reference evidence="4 5" key="1">
    <citation type="submission" date="2018-01" db="EMBL/GenBank/DDBJ databases">
        <title>Draft Genome Sequence of Komagataeibacter maltaceti LMG 1529, a Vinegar Producing Acetic Acid Bacterium Isolated from Malt Vinegar Brewery Acetifiers.</title>
        <authorList>
            <person name="Zhang Q."/>
            <person name="Hollensteiner J."/>
            <person name="Poehlein A."/>
            <person name="Daniel R."/>
        </authorList>
    </citation>
    <scope>NUCLEOTIDE SEQUENCE [LARGE SCALE GENOMIC DNA]</scope>
    <source>
        <strain evidence="4 5">LMG 1529</strain>
    </source>
</reference>
<evidence type="ECO:0000256" key="2">
    <source>
        <dbReference type="ARBA" id="ARBA00023315"/>
    </source>
</evidence>
<comment type="caution">
    <text evidence="4">The sequence shown here is derived from an EMBL/GenBank/DDBJ whole genome shotgun (WGS) entry which is preliminary data.</text>
</comment>
<dbReference type="AlphaFoldDB" id="A0A2S3W2P2"/>
<protein>
    <recommendedName>
        <fullName evidence="3">N-acetyltransferase domain-containing protein</fullName>
    </recommendedName>
</protein>
<gene>
    <name evidence="4" type="ORF">KMAL_11990</name>
</gene>
<dbReference type="Gene3D" id="3.40.630.30">
    <property type="match status" value="1"/>
</dbReference>
<dbReference type="Proteomes" id="UP000237344">
    <property type="component" value="Unassembled WGS sequence"/>
</dbReference>
<organism evidence="4 5">
    <name type="scientific">Novacetimonas maltaceti</name>
    <dbReference type="NCBI Taxonomy" id="1203393"/>
    <lineage>
        <taxon>Bacteria</taxon>
        <taxon>Pseudomonadati</taxon>
        <taxon>Pseudomonadota</taxon>
        <taxon>Alphaproteobacteria</taxon>
        <taxon>Acetobacterales</taxon>
        <taxon>Acetobacteraceae</taxon>
        <taxon>Novacetimonas</taxon>
    </lineage>
</organism>
<keyword evidence="5" id="KW-1185">Reference proteome</keyword>
<dbReference type="SUPFAM" id="SSF55729">
    <property type="entry name" value="Acyl-CoA N-acyltransferases (Nat)"/>
    <property type="match status" value="1"/>
</dbReference>
<dbReference type="InterPro" id="IPR000182">
    <property type="entry name" value="GNAT_dom"/>
</dbReference>
<dbReference type="PROSITE" id="PS51186">
    <property type="entry name" value="GNAT"/>
    <property type="match status" value="1"/>
</dbReference>